<dbReference type="InterPro" id="IPR021345">
    <property type="entry name" value="DUF2961"/>
</dbReference>
<dbReference type="EMBL" id="LT629690">
    <property type="protein sequence ID" value="SDF32627.1"/>
    <property type="molecule type" value="Genomic_DNA"/>
</dbReference>
<sequence length="485" mass="53561">MTRSIRLVAVTSSPVLSGGYETKMIREKHECLLSLVSSDGSSILPASTNFTTYPSRTSRVTAERKASRVVALAIFLTELDISLMRFVLPALLSSLIALPAFAQAVRGNVDLTHPQTYTLHRIGSMDPTGGNHDSLRVLPGATATLMDVDGPGQISHLWVTISDSEKYFLKRVVLRIYWDGETSPSVEVPIGDFFGQNTGEYVGFESAVLNVGSSRALNSYFPMPFRKHARITIENQGKLLINSFYYNLEYRTGPNVADKDSLYFHAQYRQAVPNKGWTTDFYANNDYRVDLKPNLDGKDNYTFLEANGKGHYVGLTLGVVQNQDGWWGEGDEMLFIDDMSKPTITGTGSEDYFLGAWDFGTHFAYQSNGAPLVGSELAGSHNLVYRFHLDSPIPFSKEFKGTIEHGHANHRSDNYYSVAYWYQTEPHAPFPELPAVETRLPAIYPTGGPGNGPQQNIAPPVTPLPIPQPGTISPTANPLTPTRPQ</sequence>
<accession>A0A1G7K676</accession>
<dbReference type="Pfam" id="PF11175">
    <property type="entry name" value="DUF2961"/>
    <property type="match status" value="1"/>
</dbReference>
<reference evidence="2 3" key="1">
    <citation type="submission" date="2016-10" db="EMBL/GenBank/DDBJ databases">
        <authorList>
            <person name="de Groot N.N."/>
        </authorList>
    </citation>
    <scope>NUCLEOTIDE SEQUENCE [LARGE SCALE GENOMIC DNA]</scope>
    <source>
        <strain evidence="2 3">GAS232</strain>
    </source>
</reference>
<dbReference type="AlphaFoldDB" id="A0A1G7K676"/>
<feature type="region of interest" description="Disordered" evidence="1">
    <location>
        <begin position="441"/>
        <end position="485"/>
    </location>
</feature>
<organism evidence="2 3">
    <name type="scientific">Terriglobus roseus</name>
    <dbReference type="NCBI Taxonomy" id="392734"/>
    <lineage>
        <taxon>Bacteria</taxon>
        <taxon>Pseudomonadati</taxon>
        <taxon>Acidobacteriota</taxon>
        <taxon>Terriglobia</taxon>
        <taxon>Terriglobales</taxon>
        <taxon>Acidobacteriaceae</taxon>
        <taxon>Terriglobus</taxon>
    </lineage>
</organism>
<proteinExistence type="predicted"/>
<name>A0A1G7K676_9BACT</name>
<evidence type="ECO:0000256" key="1">
    <source>
        <dbReference type="SAM" id="MobiDB-lite"/>
    </source>
</evidence>
<evidence type="ECO:0008006" key="4">
    <source>
        <dbReference type="Google" id="ProtNLM"/>
    </source>
</evidence>
<dbReference type="Gene3D" id="2.60.120.1390">
    <property type="match status" value="1"/>
</dbReference>
<protein>
    <recommendedName>
        <fullName evidence="4">DUF2961 domain-containing protein</fullName>
    </recommendedName>
</protein>
<dbReference type="Proteomes" id="UP000182427">
    <property type="component" value="Chromosome I"/>
</dbReference>
<keyword evidence="3" id="KW-1185">Reference proteome</keyword>
<gene>
    <name evidence="2" type="ORF">SAMN05444167_2069</name>
</gene>
<feature type="compositionally biased region" description="Polar residues" evidence="1">
    <location>
        <begin position="470"/>
        <end position="485"/>
    </location>
</feature>
<evidence type="ECO:0000313" key="3">
    <source>
        <dbReference type="Proteomes" id="UP000182427"/>
    </source>
</evidence>
<evidence type="ECO:0000313" key="2">
    <source>
        <dbReference type="EMBL" id="SDF32627.1"/>
    </source>
</evidence>